<protein>
    <submittedName>
        <fullName evidence="3">Secreted protein</fullName>
    </submittedName>
</protein>
<accession>A0A1I8FAI3</accession>
<evidence type="ECO:0000313" key="3">
    <source>
        <dbReference type="WBParaSite" id="maker-unitig_27079-snap-gene-0.3-mRNA-1"/>
    </source>
</evidence>
<keyword evidence="2" id="KW-1185">Reference proteome</keyword>
<feature type="signal peptide" evidence="1">
    <location>
        <begin position="1"/>
        <end position="24"/>
    </location>
</feature>
<dbReference type="AlphaFoldDB" id="A0A1I8FAI3"/>
<organism evidence="2 3">
    <name type="scientific">Macrostomum lignano</name>
    <dbReference type="NCBI Taxonomy" id="282301"/>
    <lineage>
        <taxon>Eukaryota</taxon>
        <taxon>Metazoa</taxon>
        <taxon>Spiralia</taxon>
        <taxon>Lophotrochozoa</taxon>
        <taxon>Platyhelminthes</taxon>
        <taxon>Rhabditophora</taxon>
        <taxon>Macrostomorpha</taxon>
        <taxon>Macrostomida</taxon>
        <taxon>Macrostomidae</taxon>
        <taxon>Macrostomum</taxon>
    </lineage>
</organism>
<feature type="chain" id="PRO_5009318638" evidence="1">
    <location>
        <begin position="25"/>
        <end position="79"/>
    </location>
</feature>
<reference evidence="3" key="1">
    <citation type="submission" date="2016-11" db="UniProtKB">
        <authorList>
            <consortium name="WormBaseParasite"/>
        </authorList>
    </citation>
    <scope>IDENTIFICATION</scope>
</reference>
<proteinExistence type="predicted"/>
<keyword evidence="1" id="KW-0732">Signal</keyword>
<name>A0A1I8FAI3_9PLAT</name>
<evidence type="ECO:0000256" key="1">
    <source>
        <dbReference type="SAM" id="SignalP"/>
    </source>
</evidence>
<dbReference type="WBParaSite" id="maker-unitig_27079-snap-gene-0.3-mRNA-1">
    <property type="protein sequence ID" value="maker-unitig_27079-snap-gene-0.3-mRNA-1"/>
    <property type="gene ID" value="maker-unitig_27079-snap-gene-0.3"/>
</dbReference>
<evidence type="ECO:0000313" key="2">
    <source>
        <dbReference type="Proteomes" id="UP000095280"/>
    </source>
</evidence>
<sequence length="79" mass="9092">MGTRELLSSLHATLVTLLSAYALAFEEPCGVTRLDAISMPIYWRDVNLLVFWLHHGGEWRLFVLDLTLSDLAMRYYGNF</sequence>
<dbReference type="Proteomes" id="UP000095280">
    <property type="component" value="Unplaced"/>
</dbReference>